<dbReference type="EMBL" id="JH816980">
    <property type="protein sequence ID" value="EKC42621.1"/>
    <property type="molecule type" value="Genomic_DNA"/>
</dbReference>
<dbReference type="HOGENOM" id="CLU_2199495_0_0_1"/>
<protein>
    <submittedName>
        <fullName evidence="1">Uncharacterized protein</fullName>
    </submittedName>
</protein>
<reference evidence="1" key="1">
    <citation type="journal article" date="2012" name="Nature">
        <title>The oyster genome reveals stress adaptation and complexity of shell formation.</title>
        <authorList>
            <person name="Zhang G."/>
            <person name="Fang X."/>
            <person name="Guo X."/>
            <person name="Li L."/>
            <person name="Luo R."/>
            <person name="Xu F."/>
            <person name="Yang P."/>
            <person name="Zhang L."/>
            <person name="Wang X."/>
            <person name="Qi H."/>
            <person name="Xiong Z."/>
            <person name="Que H."/>
            <person name="Xie Y."/>
            <person name="Holland P.W."/>
            <person name="Paps J."/>
            <person name="Zhu Y."/>
            <person name="Wu F."/>
            <person name="Chen Y."/>
            <person name="Wang J."/>
            <person name="Peng C."/>
            <person name="Meng J."/>
            <person name="Yang L."/>
            <person name="Liu J."/>
            <person name="Wen B."/>
            <person name="Zhang N."/>
            <person name="Huang Z."/>
            <person name="Zhu Q."/>
            <person name="Feng Y."/>
            <person name="Mount A."/>
            <person name="Hedgecock D."/>
            <person name="Xu Z."/>
            <person name="Liu Y."/>
            <person name="Domazet-Loso T."/>
            <person name="Du Y."/>
            <person name="Sun X."/>
            <person name="Zhang S."/>
            <person name="Liu B."/>
            <person name="Cheng P."/>
            <person name="Jiang X."/>
            <person name="Li J."/>
            <person name="Fan D."/>
            <person name="Wang W."/>
            <person name="Fu W."/>
            <person name="Wang T."/>
            <person name="Wang B."/>
            <person name="Zhang J."/>
            <person name="Peng Z."/>
            <person name="Li Y."/>
            <person name="Li N."/>
            <person name="Wang J."/>
            <person name="Chen M."/>
            <person name="He Y."/>
            <person name="Tan F."/>
            <person name="Song X."/>
            <person name="Zheng Q."/>
            <person name="Huang R."/>
            <person name="Yang H."/>
            <person name="Du X."/>
            <person name="Chen L."/>
            <person name="Yang M."/>
            <person name="Gaffney P.M."/>
            <person name="Wang S."/>
            <person name="Luo L."/>
            <person name="She Z."/>
            <person name="Ming Y."/>
            <person name="Huang W."/>
            <person name="Zhang S."/>
            <person name="Huang B."/>
            <person name="Zhang Y."/>
            <person name="Qu T."/>
            <person name="Ni P."/>
            <person name="Miao G."/>
            <person name="Wang J."/>
            <person name="Wang Q."/>
            <person name="Steinberg C.E."/>
            <person name="Wang H."/>
            <person name="Li N."/>
            <person name="Qian L."/>
            <person name="Zhang G."/>
            <person name="Li Y."/>
            <person name="Yang H."/>
            <person name="Liu X."/>
            <person name="Wang J."/>
            <person name="Yin Y."/>
            <person name="Wang J."/>
        </authorList>
    </citation>
    <scope>NUCLEOTIDE SEQUENCE [LARGE SCALE GENOMIC DNA]</scope>
    <source>
        <strain evidence="1">05x7-T-G4-1.051#20</strain>
    </source>
</reference>
<organism evidence="1">
    <name type="scientific">Magallana gigas</name>
    <name type="common">Pacific oyster</name>
    <name type="synonym">Crassostrea gigas</name>
    <dbReference type="NCBI Taxonomy" id="29159"/>
    <lineage>
        <taxon>Eukaryota</taxon>
        <taxon>Metazoa</taxon>
        <taxon>Spiralia</taxon>
        <taxon>Lophotrochozoa</taxon>
        <taxon>Mollusca</taxon>
        <taxon>Bivalvia</taxon>
        <taxon>Autobranchia</taxon>
        <taxon>Pteriomorphia</taxon>
        <taxon>Ostreida</taxon>
        <taxon>Ostreoidea</taxon>
        <taxon>Ostreidae</taxon>
        <taxon>Magallana</taxon>
    </lineage>
</organism>
<gene>
    <name evidence="1" type="ORF">CGI_10026690</name>
</gene>
<name>K1S5K2_MAGGI</name>
<accession>K1S5K2</accession>
<proteinExistence type="predicted"/>
<dbReference type="SUPFAM" id="SSF52058">
    <property type="entry name" value="L domain-like"/>
    <property type="match status" value="1"/>
</dbReference>
<evidence type="ECO:0000313" key="1">
    <source>
        <dbReference type="EMBL" id="EKC42621.1"/>
    </source>
</evidence>
<sequence>MTFLANPPRSFPPQAEGRGSRQSVDQPQRNILVVDCGKRDTISEIPRLDPDLMANVTELSIEKQSNFTHLDNTTLQYYTSLERLLIEDSGLTRIDPNAIKPNKQLKTL</sequence>
<dbReference type="InterPro" id="IPR032675">
    <property type="entry name" value="LRR_dom_sf"/>
</dbReference>
<dbReference type="InParanoid" id="K1S5K2"/>
<dbReference type="Gene3D" id="3.80.10.10">
    <property type="entry name" value="Ribonuclease Inhibitor"/>
    <property type="match status" value="1"/>
</dbReference>
<dbReference type="AlphaFoldDB" id="K1S5K2"/>